<comment type="similarity">
    <text evidence="1">Belongs to the NMD3 family.</text>
</comment>
<dbReference type="GO" id="GO:0015031">
    <property type="term" value="P:protein transport"/>
    <property type="evidence" value="ECO:0007669"/>
    <property type="project" value="UniProtKB-KW"/>
</dbReference>
<dbReference type="Pfam" id="PF04981">
    <property type="entry name" value="NMD3"/>
    <property type="match status" value="1"/>
</dbReference>
<feature type="compositionally biased region" description="Basic and acidic residues" evidence="2">
    <location>
        <begin position="467"/>
        <end position="478"/>
    </location>
</feature>
<dbReference type="GO" id="GO:0005634">
    <property type="term" value="C:nucleus"/>
    <property type="evidence" value="ECO:0007669"/>
    <property type="project" value="UniProtKB-SubCell"/>
</dbReference>
<keyword evidence="1" id="KW-0813">Transport</keyword>
<evidence type="ECO:0000256" key="2">
    <source>
        <dbReference type="SAM" id="MobiDB-lite"/>
    </source>
</evidence>
<evidence type="ECO:0000256" key="1">
    <source>
        <dbReference type="RuleBase" id="RU364108"/>
    </source>
</evidence>
<keyword evidence="5" id="KW-1185">Reference proteome</keyword>
<dbReference type="GO" id="GO:0043023">
    <property type="term" value="F:ribosomal large subunit binding"/>
    <property type="evidence" value="ECO:0007669"/>
    <property type="project" value="InterPro"/>
</dbReference>
<feature type="compositionally biased region" description="Acidic residues" evidence="2">
    <location>
        <begin position="502"/>
        <end position="511"/>
    </location>
</feature>
<dbReference type="InParanoid" id="A0A1D3CYR4"/>
<dbReference type="VEuPathDB" id="ToxoDB:LOC113147409"/>
<dbReference type="PANTHER" id="PTHR12746">
    <property type="entry name" value="NONSENSE-MEDIATED MRNA DECAY PROTEIN 3"/>
    <property type="match status" value="1"/>
</dbReference>
<dbReference type="AlphaFoldDB" id="A0A1D3CYR4"/>
<proteinExistence type="inferred from homology"/>
<dbReference type="GO" id="GO:0005737">
    <property type="term" value="C:cytoplasm"/>
    <property type="evidence" value="ECO:0007669"/>
    <property type="project" value="UniProtKB-SubCell"/>
</dbReference>
<organism evidence="4 5">
    <name type="scientific">Cyclospora cayetanensis</name>
    <dbReference type="NCBI Taxonomy" id="88456"/>
    <lineage>
        <taxon>Eukaryota</taxon>
        <taxon>Sar</taxon>
        <taxon>Alveolata</taxon>
        <taxon>Apicomplexa</taxon>
        <taxon>Conoidasida</taxon>
        <taxon>Coccidia</taxon>
        <taxon>Eucoccidiorida</taxon>
        <taxon>Eimeriorina</taxon>
        <taxon>Eimeriidae</taxon>
        <taxon>Cyclospora</taxon>
    </lineage>
</organism>
<dbReference type="InterPro" id="IPR039768">
    <property type="entry name" value="Nmd3"/>
</dbReference>
<keyword evidence="1" id="KW-0653">Protein transport</keyword>
<accession>A0A1D3CYR4</accession>
<name>A0A1D3CYR4_9EIME</name>
<protein>
    <recommendedName>
        <fullName evidence="1">60S ribosomal export protein NMD3</fullName>
    </recommendedName>
</protein>
<dbReference type="InterPro" id="IPR007064">
    <property type="entry name" value="Nmd3_N"/>
</dbReference>
<reference evidence="4 5" key="1">
    <citation type="journal article" date="2016" name="BMC Genomics">
        <title>Comparative genomics reveals Cyclospora cayetanensis possesses coccidia-like metabolism and invasion components but unique surface antigens.</title>
        <authorList>
            <person name="Liu S."/>
            <person name="Wang L."/>
            <person name="Zheng H."/>
            <person name="Xu Z."/>
            <person name="Roellig D.M."/>
            <person name="Li N."/>
            <person name="Frace M.A."/>
            <person name="Tang K."/>
            <person name="Arrowood M.J."/>
            <person name="Moss D.M."/>
            <person name="Zhang L."/>
            <person name="Feng Y."/>
            <person name="Xiao L."/>
        </authorList>
    </citation>
    <scope>NUCLEOTIDE SEQUENCE [LARGE SCALE GENOMIC DNA]</scope>
    <source>
        <strain evidence="4 5">CHN_HEN01</strain>
    </source>
</reference>
<dbReference type="GO" id="GO:0000055">
    <property type="term" value="P:ribosomal large subunit export from nucleus"/>
    <property type="evidence" value="ECO:0007669"/>
    <property type="project" value="TreeGrafter"/>
</dbReference>
<sequence length="558" mass="62048">MMNCACVECFRSGLRGFLLDHNGLDLLQQERSLRTRHSEAERSLRGEGRCLRCAEYSLPALYRSLSASHVRQRAEALRLPPREILRAFGAETFVALVVGRASVYSSEPLSRPLTAAYVLCCICGAVTPPHPKNKCLSCLQEEIDISTYVCRNFVVDHCRQCDRYKDAQGKWLPCQPESRELLALCLKKIRGLKSLSRIIDCRWLFTEVHSNKLLIRITARAEVLDGSAQVEQSFNVQGILHNMQCDDCKKAFTPHAEAEIMRCTASGVPEGELLVTMTHLGHLLQAGDFAAGFDLHRINLSGFADSCVEHNLHWPQANSGNTSGRGGPQQEVGLATAPWPVMLVKKHFPNRKSNRRREWVLRTLQKHEDDGTAMEEESEGTGRLPPRRPAGDSRKRRGGAGRGGAAAAAEDEDMEEFKRDLEEDAELRKQVALYRDPRRATKPAAAGAAKIRISGEKKQKQKQQGQKRREANKARRLAEAQQKAQRNKEQAEGSDSSCHSETDDDQEDEADAGPVVDLSELLEGLTLEDLQPVQLGQGDQGEGVYEEGPHSSDEEDAL</sequence>
<dbReference type="PANTHER" id="PTHR12746:SF2">
    <property type="entry name" value="60S RIBOSOMAL EXPORT PROTEIN NMD3"/>
    <property type="match status" value="1"/>
</dbReference>
<feature type="region of interest" description="Disordered" evidence="2">
    <location>
        <begin position="365"/>
        <end position="419"/>
    </location>
</feature>
<evidence type="ECO:0000313" key="4">
    <source>
        <dbReference type="EMBL" id="OEH76342.1"/>
    </source>
</evidence>
<keyword evidence="1" id="KW-0963">Cytoplasm</keyword>
<evidence type="ECO:0000259" key="3">
    <source>
        <dbReference type="Pfam" id="PF04981"/>
    </source>
</evidence>
<feature type="domain" description="Nmd3 N-terminal" evidence="3">
    <location>
        <begin position="120"/>
        <end position="259"/>
    </location>
</feature>
<comment type="caution">
    <text evidence="4">The sequence shown here is derived from an EMBL/GenBank/DDBJ whole genome shotgun (WGS) entry which is preliminary data.</text>
</comment>
<comment type="function">
    <text evidence="1">Acts as an adapter for the XPO1/CRM1-mediated export of the 60S ribosomal subunit.</text>
</comment>
<dbReference type="VEuPathDB" id="ToxoDB:cyc_03748"/>
<gene>
    <name evidence="4" type="ORF">cyc_03748</name>
</gene>
<feature type="region of interest" description="Disordered" evidence="2">
    <location>
        <begin position="431"/>
        <end position="558"/>
    </location>
</feature>
<evidence type="ECO:0000313" key="5">
    <source>
        <dbReference type="Proteomes" id="UP000095192"/>
    </source>
</evidence>
<dbReference type="Proteomes" id="UP000095192">
    <property type="component" value="Unassembled WGS sequence"/>
</dbReference>
<keyword evidence="1" id="KW-0539">Nucleus</keyword>
<comment type="subcellular location">
    <subcellularLocation>
        <location evidence="1">Cytoplasm</location>
    </subcellularLocation>
    <subcellularLocation>
        <location evidence="1">Nucleus</location>
    </subcellularLocation>
</comment>
<dbReference type="EMBL" id="JROU02001482">
    <property type="protein sequence ID" value="OEH76342.1"/>
    <property type="molecule type" value="Genomic_DNA"/>
</dbReference>